<dbReference type="eggNOG" id="ENOG502S7VH">
    <property type="taxonomic scope" value="Eukaryota"/>
</dbReference>
<evidence type="ECO:0000256" key="2">
    <source>
        <dbReference type="ARBA" id="ARBA00003979"/>
    </source>
</evidence>
<dbReference type="InterPro" id="IPR043001">
    <property type="entry name" value="IP5_2-K_N_lobe"/>
</dbReference>
<comment type="domain">
    <text evidence="10">The EXKPK motif is conserved in inositol-pentakisphosphate 2-kinases of both family 1 and 2.</text>
</comment>
<dbReference type="PANTHER" id="PTHR14456:SF2">
    <property type="entry name" value="INOSITOL-PENTAKISPHOSPHATE 2-KINASE"/>
    <property type="match status" value="1"/>
</dbReference>
<comment type="catalytic activity">
    <reaction evidence="1 10">
        <text>1D-myo-inositol 1,3,4,5,6-pentakisphosphate + ATP = 1D-myo-inositol hexakisphosphate + ADP + H(+)</text>
        <dbReference type="Rhea" id="RHEA:20313"/>
        <dbReference type="ChEBI" id="CHEBI:15378"/>
        <dbReference type="ChEBI" id="CHEBI:30616"/>
        <dbReference type="ChEBI" id="CHEBI:57733"/>
        <dbReference type="ChEBI" id="CHEBI:58130"/>
        <dbReference type="ChEBI" id="CHEBI:456216"/>
        <dbReference type="EC" id="2.7.1.158"/>
    </reaction>
</comment>
<comment type="function">
    <text evidence="10">Phosphorylates Ins(1,3,4,5,6)P5 at position 2 to form Ins(1,2,3,4,5,6)P6 (InsP6 or phytate).</text>
</comment>
<dbReference type="OMA" id="DCTMFIR"/>
<dbReference type="RefSeq" id="XP_007678903.1">
    <property type="nucleotide sequence ID" value="XM_007680713.1"/>
</dbReference>
<keyword evidence="8 10" id="KW-0418">Kinase</keyword>
<evidence type="ECO:0000313" key="12">
    <source>
        <dbReference type="Proteomes" id="UP000011761"/>
    </source>
</evidence>
<keyword evidence="12" id="KW-1185">Reference proteome</keyword>
<dbReference type="KEGG" id="bcom:BAUCODRAFT_212605"/>
<evidence type="ECO:0000256" key="4">
    <source>
        <dbReference type="ARBA" id="ARBA00012023"/>
    </source>
</evidence>
<evidence type="ECO:0000256" key="6">
    <source>
        <dbReference type="ARBA" id="ARBA00022679"/>
    </source>
</evidence>
<evidence type="ECO:0000256" key="5">
    <source>
        <dbReference type="ARBA" id="ARBA00014846"/>
    </source>
</evidence>
<dbReference type="GO" id="GO:0032958">
    <property type="term" value="P:inositol phosphate biosynthetic process"/>
    <property type="evidence" value="ECO:0007669"/>
    <property type="project" value="TreeGrafter"/>
</dbReference>
<dbReference type="InterPro" id="IPR009286">
    <property type="entry name" value="Ins_P5_2-kin"/>
</dbReference>
<dbReference type="GO" id="GO:0005524">
    <property type="term" value="F:ATP binding"/>
    <property type="evidence" value="ECO:0007669"/>
    <property type="project" value="UniProtKB-KW"/>
</dbReference>
<evidence type="ECO:0000256" key="1">
    <source>
        <dbReference type="ARBA" id="ARBA00001774"/>
    </source>
</evidence>
<dbReference type="EC" id="2.7.1.158" evidence="4 10"/>
<proteinExistence type="inferred from homology"/>
<dbReference type="OrthoDB" id="272370at2759"/>
<dbReference type="PANTHER" id="PTHR14456">
    <property type="entry name" value="INOSITOL POLYPHOSPHATE KINASE 1"/>
    <property type="match status" value="1"/>
</dbReference>
<keyword evidence="7 10" id="KW-0547">Nucleotide-binding</keyword>
<dbReference type="Gene3D" id="3.30.200.110">
    <property type="entry name" value="Inositol-pentakisphosphate 2-kinase, N-lobe"/>
    <property type="match status" value="1"/>
</dbReference>
<name>M2N519_BAUPA</name>
<dbReference type="GeneID" id="19109748"/>
<evidence type="ECO:0000256" key="8">
    <source>
        <dbReference type="ARBA" id="ARBA00022777"/>
    </source>
</evidence>
<comment type="function">
    <text evidence="2">Has kinase activity and phosphorylates inositol-1,3,4,5,6-pentakisphosphate (Ins(1,3,4,5,6)P5) to produce 1,2,3,4,5,6-hexakisphosphate (InsP6), also known as phytate.</text>
</comment>
<dbReference type="GO" id="GO:0005634">
    <property type="term" value="C:nucleus"/>
    <property type="evidence" value="ECO:0007669"/>
    <property type="project" value="TreeGrafter"/>
</dbReference>
<reference evidence="11 12" key="1">
    <citation type="journal article" date="2012" name="PLoS Pathog.">
        <title>Diverse lifestyles and strategies of plant pathogenesis encoded in the genomes of eighteen Dothideomycetes fungi.</title>
        <authorList>
            <person name="Ohm R.A."/>
            <person name="Feau N."/>
            <person name="Henrissat B."/>
            <person name="Schoch C.L."/>
            <person name="Horwitz B.A."/>
            <person name="Barry K.W."/>
            <person name="Condon B.J."/>
            <person name="Copeland A.C."/>
            <person name="Dhillon B."/>
            <person name="Glaser F."/>
            <person name="Hesse C.N."/>
            <person name="Kosti I."/>
            <person name="LaButti K."/>
            <person name="Lindquist E.A."/>
            <person name="Lucas S."/>
            <person name="Salamov A.A."/>
            <person name="Bradshaw R.E."/>
            <person name="Ciuffetti L."/>
            <person name="Hamelin R.C."/>
            <person name="Kema G.H.J."/>
            <person name="Lawrence C."/>
            <person name="Scott J.A."/>
            <person name="Spatafora J.W."/>
            <person name="Turgeon B.G."/>
            <person name="de Wit P.J.G.M."/>
            <person name="Zhong S."/>
            <person name="Goodwin S.B."/>
            <person name="Grigoriev I.V."/>
        </authorList>
    </citation>
    <scope>NUCLEOTIDE SEQUENCE [LARGE SCALE GENOMIC DNA]</scope>
    <source>
        <strain evidence="11 12">UAMH 10762</strain>
    </source>
</reference>
<sequence>MPTTMACQSTLKVAAYKRDSDGLLEFGLSCSSDTVGRCELEYLAEGGANVLFMIRLEATCGNECTQSQVTGKLLRLRKANKGPQPSTQEVFQTIKQVFEPLFTAHQVLEHELVALSPQLIMVLDQHLSRLARPQARVGEHLDENEAFGILVPDMTPEPEEELLQFKPKWLAQSPSAPLESRRCRTCAFRARRKASSCTTSTDAQEVCPLALVSTSQEIRALAATALTSDTRLQAYVTDKPPILSTLLQKQQSLDPNGVLRVGDEAEEIARLTQAMTLRDCTLFVLAGRSEIVARLGDLDLKDAGKIAKWQIAETTLITEGWYTNEEAPGMWQPETICCLRPPQPPVKAP</sequence>
<accession>M2N519</accession>
<dbReference type="Pfam" id="PF06090">
    <property type="entry name" value="Ins_P5_2-kin"/>
    <property type="match status" value="2"/>
</dbReference>
<evidence type="ECO:0000256" key="3">
    <source>
        <dbReference type="ARBA" id="ARBA00008305"/>
    </source>
</evidence>
<dbReference type="AlphaFoldDB" id="M2N519"/>
<evidence type="ECO:0000256" key="10">
    <source>
        <dbReference type="RuleBase" id="RU364126"/>
    </source>
</evidence>
<dbReference type="GO" id="GO:0035299">
    <property type="term" value="F:inositol-1,3,4,5,6-pentakisphosphate 2-kinase activity"/>
    <property type="evidence" value="ECO:0007669"/>
    <property type="project" value="UniProtKB-EC"/>
</dbReference>
<evidence type="ECO:0000256" key="9">
    <source>
        <dbReference type="ARBA" id="ARBA00022840"/>
    </source>
</evidence>
<dbReference type="EMBL" id="KB445559">
    <property type="protein sequence ID" value="EMC93860.1"/>
    <property type="molecule type" value="Genomic_DNA"/>
</dbReference>
<keyword evidence="9 10" id="KW-0067">ATP-binding</keyword>
<protein>
    <recommendedName>
        <fullName evidence="5 10">Inositol-pentakisphosphate 2-kinase</fullName>
        <ecNumber evidence="4 10">2.7.1.158</ecNumber>
    </recommendedName>
</protein>
<dbReference type="Proteomes" id="UP000011761">
    <property type="component" value="Unassembled WGS sequence"/>
</dbReference>
<dbReference type="STRING" id="717646.M2N519"/>
<keyword evidence="6 10" id="KW-0808">Transferase</keyword>
<gene>
    <name evidence="11" type="ORF">BAUCODRAFT_212605</name>
</gene>
<evidence type="ECO:0000256" key="7">
    <source>
        <dbReference type="ARBA" id="ARBA00022741"/>
    </source>
</evidence>
<evidence type="ECO:0000313" key="11">
    <source>
        <dbReference type="EMBL" id="EMC93860.1"/>
    </source>
</evidence>
<comment type="similarity">
    <text evidence="3">Belongs to the IPK1 type 1 family.</text>
</comment>
<dbReference type="HOGENOM" id="CLU_031304_0_0_1"/>
<organism evidence="11 12">
    <name type="scientific">Baudoinia panamericana (strain UAMH 10762)</name>
    <name type="common">Angels' share fungus</name>
    <name type="synonym">Baudoinia compniacensis (strain UAMH 10762)</name>
    <dbReference type="NCBI Taxonomy" id="717646"/>
    <lineage>
        <taxon>Eukaryota</taxon>
        <taxon>Fungi</taxon>
        <taxon>Dikarya</taxon>
        <taxon>Ascomycota</taxon>
        <taxon>Pezizomycotina</taxon>
        <taxon>Dothideomycetes</taxon>
        <taxon>Dothideomycetidae</taxon>
        <taxon>Mycosphaerellales</taxon>
        <taxon>Teratosphaeriaceae</taxon>
        <taxon>Baudoinia</taxon>
    </lineage>
</organism>